<evidence type="ECO:0000256" key="4">
    <source>
        <dbReference type="SAM" id="SignalP"/>
    </source>
</evidence>
<feature type="region of interest" description="Disordered" evidence="3">
    <location>
        <begin position="397"/>
        <end position="445"/>
    </location>
</feature>
<evidence type="ECO:0000313" key="6">
    <source>
        <dbReference type="Proteomes" id="UP000523955"/>
    </source>
</evidence>
<protein>
    <recommendedName>
        <fullName evidence="7">Hemolysin-type calcium-binding repeat-containing protein</fullName>
    </recommendedName>
</protein>
<dbReference type="GO" id="GO:0005509">
    <property type="term" value="F:calcium ion binding"/>
    <property type="evidence" value="ECO:0007669"/>
    <property type="project" value="InterPro"/>
</dbReference>
<dbReference type="InterPro" id="IPR050557">
    <property type="entry name" value="RTX_toxin/Mannuronan_C5-epim"/>
</dbReference>
<feature type="signal peptide" evidence="4">
    <location>
        <begin position="1"/>
        <end position="29"/>
    </location>
</feature>
<feature type="compositionally biased region" description="Basic and acidic residues" evidence="3">
    <location>
        <begin position="141"/>
        <end position="152"/>
    </location>
</feature>
<dbReference type="PRINTS" id="PR00313">
    <property type="entry name" value="CABNDNGRPT"/>
</dbReference>
<gene>
    <name evidence="5" type="ORF">H5V45_02275</name>
</gene>
<evidence type="ECO:0008006" key="7">
    <source>
        <dbReference type="Google" id="ProtNLM"/>
    </source>
</evidence>
<dbReference type="RefSeq" id="WP_185251442.1">
    <property type="nucleotide sequence ID" value="NZ_JACKXE010000001.1"/>
</dbReference>
<sequence length="455" mass="46007">MSRPAVRVSAAGALLLALAPALVVPLSSAGARLGAPTCQGEPATVVGEPGSDVVRGTDGPDVIVSRGVPEVRAAGGADRVCVTKGPGPASDPAADETRTVYAGMGNDDVTVEAGATAYVVVVLGEGADTFTGAGEPDDVWAGDRNDARRTGPEDAVDAEADTITTGGGRDQVFVGQPDVPLRDVVDTGGSGDRVVVEATAANAVSSLVLGTGRDVLEWEWPDGVGGEWLVDATAGVAKRDGGREFTFSGVDDYRLPVPGRASLTFRGSDAKETVWASSYARVDLGGGNDRFHVRPTFTLPDAGAGVLDGGAGTDRLVVADDQAYAVRLGDAMTFDDPAVADATLSGIEDVDAYSGRGRARVIGGDGANRLWTYGCRIILAGGNGDDRLVAVGDCGEEPGPKLRGGAGDDRVLGGDADDELLGGAGDDRLDGGPGRDSADGGAGSDRCVAEVRTRC</sequence>
<dbReference type="InterPro" id="IPR011049">
    <property type="entry name" value="Serralysin-like_metalloprot_C"/>
</dbReference>
<dbReference type="Gene3D" id="2.160.20.160">
    <property type="match status" value="1"/>
</dbReference>
<dbReference type="GO" id="GO:0005576">
    <property type="term" value="C:extracellular region"/>
    <property type="evidence" value="ECO:0007669"/>
    <property type="project" value="UniProtKB-SubCell"/>
</dbReference>
<evidence type="ECO:0000313" key="5">
    <source>
        <dbReference type="EMBL" id="MBB6626137.1"/>
    </source>
</evidence>
<dbReference type="AlphaFoldDB" id="A0A7X0RD66"/>
<dbReference type="PANTHER" id="PTHR38340:SF1">
    <property type="entry name" value="S-LAYER PROTEIN"/>
    <property type="match status" value="1"/>
</dbReference>
<dbReference type="PROSITE" id="PS00330">
    <property type="entry name" value="HEMOLYSIN_CALCIUM"/>
    <property type="match status" value="1"/>
</dbReference>
<dbReference type="Pfam" id="PF00353">
    <property type="entry name" value="HemolysinCabind"/>
    <property type="match status" value="3"/>
</dbReference>
<keyword evidence="4" id="KW-0732">Signal</keyword>
<dbReference type="PANTHER" id="PTHR38340">
    <property type="entry name" value="S-LAYER PROTEIN"/>
    <property type="match status" value="1"/>
</dbReference>
<evidence type="ECO:0000256" key="3">
    <source>
        <dbReference type="SAM" id="MobiDB-lite"/>
    </source>
</evidence>
<name>A0A7X0RD66_9ACTN</name>
<keyword evidence="2" id="KW-0964">Secreted</keyword>
<dbReference type="EMBL" id="JACKXE010000001">
    <property type="protein sequence ID" value="MBB6626137.1"/>
    <property type="molecule type" value="Genomic_DNA"/>
</dbReference>
<comment type="caution">
    <text evidence="5">The sequence shown here is derived from an EMBL/GenBank/DDBJ whole genome shotgun (WGS) entry which is preliminary data.</text>
</comment>
<dbReference type="SUPFAM" id="SSF51120">
    <property type="entry name" value="beta-Roll"/>
    <property type="match status" value="2"/>
</dbReference>
<dbReference type="Proteomes" id="UP000523955">
    <property type="component" value="Unassembled WGS sequence"/>
</dbReference>
<dbReference type="Gene3D" id="2.150.10.10">
    <property type="entry name" value="Serralysin-like metalloprotease, C-terminal"/>
    <property type="match status" value="1"/>
</dbReference>
<reference evidence="5 6" key="1">
    <citation type="submission" date="2020-08" db="EMBL/GenBank/DDBJ databases">
        <authorList>
            <person name="Seo M.-J."/>
        </authorList>
    </citation>
    <scope>NUCLEOTIDE SEQUENCE [LARGE SCALE GENOMIC DNA]</scope>
    <source>
        <strain evidence="5 6">KIGAM211</strain>
    </source>
</reference>
<comment type="subcellular location">
    <subcellularLocation>
        <location evidence="1">Secreted</location>
    </subcellularLocation>
</comment>
<feature type="chain" id="PRO_5038555816" description="Hemolysin-type calcium-binding repeat-containing protein" evidence="4">
    <location>
        <begin position="30"/>
        <end position="455"/>
    </location>
</feature>
<proteinExistence type="predicted"/>
<accession>A0A7X0RD66</accession>
<evidence type="ECO:0000256" key="1">
    <source>
        <dbReference type="ARBA" id="ARBA00004613"/>
    </source>
</evidence>
<keyword evidence="6" id="KW-1185">Reference proteome</keyword>
<organism evidence="5 6">
    <name type="scientific">Nocardioides luti</name>
    <dbReference type="NCBI Taxonomy" id="2761101"/>
    <lineage>
        <taxon>Bacteria</taxon>
        <taxon>Bacillati</taxon>
        <taxon>Actinomycetota</taxon>
        <taxon>Actinomycetes</taxon>
        <taxon>Propionibacteriales</taxon>
        <taxon>Nocardioidaceae</taxon>
        <taxon>Nocardioides</taxon>
    </lineage>
</organism>
<evidence type="ECO:0000256" key="2">
    <source>
        <dbReference type="ARBA" id="ARBA00022525"/>
    </source>
</evidence>
<dbReference type="InterPro" id="IPR018511">
    <property type="entry name" value="Hemolysin-typ_Ca-bd_CS"/>
</dbReference>
<dbReference type="InterPro" id="IPR001343">
    <property type="entry name" value="Hemolysn_Ca-bd"/>
</dbReference>
<feature type="region of interest" description="Disordered" evidence="3">
    <location>
        <begin position="133"/>
        <end position="156"/>
    </location>
</feature>